<dbReference type="EMBL" id="CP096659">
    <property type="protein sequence ID" value="UPV74025.1"/>
    <property type="molecule type" value="Genomic_DNA"/>
</dbReference>
<feature type="domain" description="Pyrrolo-quinoline quinone repeat" evidence="1">
    <location>
        <begin position="73"/>
        <end position="205"/>
    </location>
</feature>
<dbReference type="Gene3D" id="2.40.128.630">
    <property type="match status" value="1"/>
</dbReference>
<dbReference type="AlphaFoldDB" id="A0A8U0HSH6"/>
<dbReference type="InterPro" id="IPR011047">
    <property type="entry name" value="Quinoprotein_ADH-like_sf"/>
</dbReference>
<dbReference type="InterPro" id="IPR002372">
    <property type="entry name" value="PQQ_rpt_dom"/>
</dbReference>
<accession>A0A8U0HSH6</accession>
<protein>
    <submittedName>
        <fullName evidence="2">PQQ-binding-like beta-propeller repeat protein</fullName>
    </submittedName>
</protein>
<dbReference type="Pfam" id="PF13360">
    <property type="entry name" value="PQQ_2"/>
    <property type="match status" value="2"/>
</dbReference>
<dbReference type="PANTHER" id="PTHR34512:SF30">
    <property type="entry name" value="OUTER MEMBRANE PROTEIN ASSEMBLY FACTOR BAMB"/>
    <property type="match status" value="1"/>
</dbReference>
<proteinExistence type="predicted"/>
<evidence type="ECO:0000313" key="3">
    <source>
        <dbReference type="Proteomes" id="UP000830729"/>
    </source>
</evidence>
<dbReference type="SUPFAM" id="SSF50998">
    <property type="entry name" value="Quinoprotein alcohol dehydrogenase-like"/>
    <property type="match status" value="2"/>
</dbReference>
<dbReference type="RefSeq" id="WP_248650075.1">
    <property type="nucleotide sequence ID" value="NZ_CP096659.1"/>
</dbReference>
<dbReference type="KEGG" id="halx:M0R89_15985"/>
<organism evidence="2 3">
    <name type="scientific">Halorussus limi</name>
    <dbReference type="NCBI Taxonomy" id="2938695"/>
    <lineage>
        <taxon>Archaea</taxon>
        <taxon>Methanobacteriati</taxon>
        <taxon>Methanobacteriota</taxon>
        <taxon>Stenosarchaea group</taxon>
        <taxon>Halobacteria</taxon>
        <taxon>Halobacteriales</taxon>
        <taxon>Haladaptataceae</taxon>
        <taxon>Halorussus</taxon>
    </lineage>
</organism>
<keyword evidence="3" id="KW-1185">Reference proteome</keyword>
<dbReference type="InterPro" id="IPR015943">
    <property type="entry name" value="WD40/YVTN_repeat-like_dom_sf"/>
</dbReference>
<reference evidence="2 3" key="1">
    <citation type="submission" date="2022-04" db="EMBL/GenBank/DDBJ databases">
        <title>Diverse halophilic archaea isolated from saline environments.</title>
        <authorList>
            <person name="Cui H.-L."/>
        </authorList>
    </citation>
    <scope>NUCLEOTIDE SEQUENCE [LARGE SCALE GENOMIC DNA]</scope>
    <source>
        <strain evidence="2 3">XZYJT49</strain>
    </source>
</reference>
<name>A0A8U0HSH6_9EURY</name>
<dbReference type="Gene3D" id="2.130.10.10">
    <property type="entry name" value="YVTN repeat-like/Quinoprotein amine dehydrogenase"/>
    <property type="match status" value="1"/>
</dbReference>
<dbReference type="Gene3D" id="2.40.10.480">
    <property type="match status" value="1"/>
</dbReference>
<gene>
    <name evidence="2" type="ORF">M0R89_15985</name>
</gene>
<dbReference type="InterPro" id="IPR018391">
    <property type="entry name" value="PQQ_b-propeller_rpt"/>
</dbReference>
<dbReference type="GeneID" id="72186730"/>
<evidence type="ECO:0000259" key="1">
    <source>
        <dbReference type="Pfam" id="PF13360"/>
    </source>
</evidence>
<sequence>MAERGPRWSRRQFLAACGATPFGGCGSVLPGNDSESAWVTVQRDPGHTGFLPDADRSARDAPAEWDLETDRDGLFHRRPVFADGTLFVASDGELYAVDAEAGSVAWTRQRKTTNADGERVPFHVGELATDGDCVFVAWSLSGANDVLAAYPVDGGETQWEFETNTNVGAVLPVADTLYLVATLPEGQRLVALDPATGQTRWQSRVDVATHPPLAYADGTLFSGRYRDEQESFTGTWVLQAFDADGGERRWKRDVTGYGVGTGDRLARFFGLGGGEPNLTAADGRVYFGTGPAELYALDAADGTVRWSYALEEGNTSTGHAPVVDDDTVYVANLSTVTALDAATGTQRWQYEDARIPFDDPQRYPVLVGDTLLVPEQVTWLALDAATGEERFRYGPYGDGLVGPAPLVVDGVLYTPVGDSVYAFAVPELFRDSE</sequence>
<dbReference type="PANTHER" id="PTHR34512">
    <property type="entry name" value="CELL SURFACE PROTEIN"/>
    <property type="match status" value="1"/>
</dbReference>
<dbReference type="Proteomes" id="UP000830729">
    <property type="component" value="Chromosome"/>
</dbReference>
<evidence type="ECO:0000313" key="2">
    <source>
        <dbReference type="EMBL" id="UPV74025.1"/>
    </source>
</evidence>
<feature type="domain" description="Pyrrolo-quinoline quinone repeat" evidence="1">
    <location>
        <begin position="238"/>
        <end position="390"/>
    </location>
</feature>
<dbReference type="SMART" id="SM00564">
    <property type="entry name" value="PQQ"/>
    <property type="match status" value="7"/>
</dbReference>